<keyword evidence="5" id="KW-0472">Membrane</keyword>
<dbReference type="OrthoDB" id="9793824at2"/>
<dbReference type="GO" id="GO:0005886">
    <property type="term" value="C:plasma membrane"/>
    <property type="evidence" value="ECO:0007669"/>
    <property type="project" value="UniProtKB-SubCell"/>
</dbReference>
<evidence type="ECO:0000256" key="2">
    <source>
        <dbReference type="ARBA" id="ARBA00022475"/>
    </source>
</evidence>
<dbReference type="InterPro" id="IPR010432">
    <property type="entry name" value="RDD"/>
</dbReference>
<accession>A0A7I7K5H7</accession>
<keyword evidence="3" id="KW-0812">Transmembrane</keyword>
<keyword evidence="2" id="KW-1003">Cell membrane</keyword>
<dbReference type="EMBL" id="AP022563">
    <property type="protein sequence ID" value="BBX19283.1"/>
    <property type="molecule type" value="Genomic_DNA"/>
</dbReference>
<evidence type="ECO:0000256" key="1">
    <source>
        <dbReference type="ARBA" id="ARBA00004651"/>
    </source>
</evidence>
<dbReference type="KEGG" id="mdu:MDUV_41430"/>
<name>A0A7I7K5H7_9MYCO</name>
<dbReference type="Pfam" id="PF06271">
    <property type="entry name" value="RDD"/>
    <property type="match status" value="1"/>
</dbReference>
<evidence type="ECO:0000313" key="6">
    <source>
        <dbReference type="EMBL" id="BBX19283.1"/>
    </source>
</evidence>
<dbReference type="PANTHER" id="PTHR36115">
    <property type="entry name" value="PROLINE-RICH ANTIGEN HOMOLOG-RELATED"/>
    <property type="match status" value="1"/>
</dbReference>
<keyword evidence="7" id="KW-1185">Reference proteome</keyword>
<dbReference type="Proteomes" id="UP000467006">
    <property type="component" value="Chromosome"/>
</dbReference>
<dbReference type="PANTHER" id="PTHR36115:SF6">
    <property type="entry name" value="PROLINE-RICH ANTIGEN HOMOLOG"/>
    <property type="match status" value="1"/>
</dbReference>
<keyword evidence="4" id="KW-1133">Transmembrane helix</keyword>
<dbReference type="AlphaFoldDB" id="A0A7I7K5H7"/>
<dbReference type="RefSeq" id="WP_098000238.1">
    <property type="nucleotide sequence ID" value="NZ_AP022563.1"/>
</dbReference>
<dbReference type="InterPro" id="IPR051791">
    <property type="entry name" value="Pra-immunoreactive"/>
</dbReference>
<proteinExistence type="predicted"/>
<protein>
    <submittedName>
        <fullName evidence="6">RDD family protein</fullName>
    </submittedName>
</protein>
<evidence type="ECO:0000256" key="3">
    <source>
        <dbReference type="ARBA" id="ARBA00022692"/>
    </source>
</evidence>
<organism evidence="6 7">
    <name type="scientific">Mycolicibacterium duvalii</name>
    <dbReference type="NCBI Taxonomy" id="39688"/>
    <lineage>
        <taxon>Bacteria</taxon>
        <taxon>Bacillati</taxon>
        <taxon>Actinomycetota</taxon>
        <taxon>Actinomycetes</taxon>
        <taxon>Mycobacteriales</taxon>
        <taxon>Mycobacteriaceae</taxon>
        <taxon>Mycolicibacterium</taxon>
    </lineage>
</organism>
<comment type="subcellular location">
    <subcellularLocation>
        <location evidence="1">Cell membrane</location>
        <topology evidence="1">Multi-pass membrane protein</topology>
    </subcellularLocation>
</comment>
<evidence type="ECO:0000256" key="5">
    <source>
        <dbReference type="ARBA" id="ARBA00023136"/>
    </source>
</evidence>
<reference evidence="6 7" key="1">
    <citation type="journal article" date="2019" name="Emerg. Microbes Infect.">
        <title>Comprehensive subspecies identification of 175 nontuberculous mycobacteria species based on 7547 genomic profiles.</title>
        <authorList>
            <person name="Matsumoto Y."/>
            <person name="Kinjo T."/>
            <person name="Motooka D."/>
            <person name="Nabeya D."/>
            <person name="Jung N."/>
            <person name="Uechi K."/>
            <person name="Horii T."/>
            <person name="Iida T."/>
            <person name="Fujita J."/>
            <person name="Nakamura S."/>
        </authorList>
    </citation>
    <scope>NUCLEOTIDE SEQUENCE [LARGE SCALE GENOMIC DNA]</scope>
    <source>
        <strain evidence="6 7">JCM 6396</strain>
    </source>
</reference>
<evidence type="ECO:0000313" key="7">
    <source>
        <dbReference type="Proteomes" id="UP000467006"/>
    </source>
</evidence>
<evidence type="ECO:0000256" key="4">
    <source>
        <dbReference type="ARBA" id="ARBA00022989"/>
    </source>
</evidence>
<sequence length="329" mass="35276">MTTVLDRTAAPEHEPAESAPLASWPARAGAWAVDVLTPLGVAATMALLALSAPADGWARWVFTVGFALAVLALPANRLVLPVATGWTLGRALVGIAVRRPAGSAGREVGLARLTARELAHVLDTVALFVGWLWPLWDRRKRTFADLLARTEVHRVTPPRRDMRRLVAGVLIGAAVLCVAAVGLGYGAVYRQEQAVDAARAQIAEQGPRIVEQMLSYGAESIDDDFARAQSLTTDGYRERLIAQQDAVRQAGATTNEYWAVSSAVLTDPPLTPDRAAMLLAMQGQRGATAEDLKFITATVRVEFEKSGDGQWRVANLTVLKAPQMGQAAQ</sequence>
<gene>
    <name evidence="6" type="ORF">MDUV_41430</name>
</gene>